<reference evidence="2 3" key="1">
    <citation type="submission" date="2018-04" db="EMBL/GenBank/DDBJ databases">
        <authorList>
            <person name="Vogel A."/>
        </authorList>
    </citation>
    <scope>NUCLEOTIDE SEQUENCE [LARGE SCALE GENOMIC DNA]</scope>
</reference>
<sequence length="332" mass="36191">MSTDSRDVFDTLPGGLRLFLRNLHSLVPTKLDDNNYPSWSSTVKATLTAHRLFGYVDGTDPAPPPTVLDEKATTTAGKDPILKDNPAYDQWVIIDAQLRASLLALISPTIQNYVHMCTTAAEIWNHLHQRYNSLSRTHIFQLKEQLHNIRKGQSSMQSYLDEVLKIVTSLALAREPIPEQDIILSVMRGLPSEYGPLKQNVRTNLAGLTFNTVSSWLLSEELNIELEQKLSLGSTTNSSTDLHTALYASHDNSSHQRGRGRFGGGRGFGRFSGSGDRTSEGGRSGGIGGRSVSTAAGQSLPICNVGSAQVTTPTGLFDPGQPYQSGDVQRPM</sequence>
<dbReference type="OrthoDB" id="413361at2759"/>
<dbReference type="EMBL" id="OOIL02004257">
    <property type="protein sequence ID" value="VFQ91187.1"/>
    <property type="molecule type" value="Genomic_DNA"/>
</dbReference>
<evidence type="ECO:0000313" key="2">
    <source>
        <dbReference type="EMBL" id="VFQ91187.1"/>
    </source>
</evidence>
<protein>
    <submittedName>
        <fullName evidence="2">Uncharacterized protein</fullName>
    </submittedName>
</protein>
<gene>
    <name evidence="2" type="ORF">CCAM_LOCUS32963</name>
</gene>
<name>A0A484MRN9_9ASTE</name>
<feature type="compositionally biased region" description="Gly residues" evidence="1">
    <location>
        <begin position="261"/>
        <end position="272"/>
    </location>
</feature>
<proteinExistence type="predicted"/>
<organism evidence="2 3">
    <name type="scientific">Cuscuta campestris</name>
    <dbReference type="NCBI Taxonomy" id="132261"/>
    <lineage>
        <taxon>Eukaryota</taxon>
        <taxon>Viridiplantae</taxon>
        <taxon>Streptophyta</taxon>
        <taxon>Embryophyta</taxon>
        <taxon>Tracheophyta</taxon>
        <taxon>Spermatophyta</taxon>
        <taxon>Magnoliopsida</taxon>
        <taxon>eudicotyledons</taxon>
        <taxon>Gunneridae</taxon>
        <taxon>Pentapetalae</taxon>
        <taxon>asterids</taxon>
        <taxon>lamiids</taxon>
        <taxon>Solanales</taxon>
        <taxon>Convolvulaceae</taxon>
        <taxon>Cuscuteae</taxon>
        <taxon>Cuscuta</taxon>
        <taxon>Cuscuta subgen. Grammica</taxon>
        <taxon>Cuscuta sect. Cleistogrammica</taxon>
    </lineage>
</organism>
<dbReference type="PANTHER" id="PTHR47481">
    <property type="match status" value="1"/>
</dbReference>
<dbReference type="Pfam" id="PF14223">
    <property type="entry name" value="Retrotran_gag_2"/>
    <property type="match status" value="1"/>
</dbReference>
<feature type="compositionally biased region" description="Polar residues" evidence="1">
    <location>
        <begin position="322"/>
        <end position="332"/>
    </location>
</feature>
<evidence type="ECO:0000313" key="3">
    <source>
        <dbReference type="Proteomes" id="UP000595140"/>
    </source>
</evidence>
<dbReference type="AlphaFoldDB" id="A0A484MRN9"/>
<feature type="region of interest" description="Disordered" evidence="1">
    <location>
        <begin position="313"/>
        <end position="332"/>
    </location>
</feature>
<dbReference type="Proteomes" id="UP000595140">
    <property type="component" value="Unassembled WGS sequence"/>
</dbReference>
<keyword evidence="3" id="KW-1185">Reference proteome</keyword>
<evidence type="ECO:0000256" key="1">
    <source>
        <dbReference type="SAM" id="MobiDB-lite"/>
    </source>
</evidence>
<feature type="region of interest" description="Disordered" evidence="1">
    <location>
        <begin position="248"/>
        <end position="293"/>
    </location>
</feature>
<dbReference type="PANTHER" id="PTHR47481:SF21">
    <property type="entry name" value="BASIC-LEUCINE ZIPPER TRANSCRIPTION FACTOR Q-RELATED"/>
    <property type="match status" value="1"/>
</dbReference>
<accession>A0A484MRN9</accession>